<feature type="domain" description="DUF4352" evidence="4">
    <location>
        <begin position="108"/>
        <end position="203"/>
    </location>
</feature>
<dbReference type="RefSeq" id="WP_057819969.1">
    <property type="nucleotide sequence ID" value="NZ_AZEC01000005.1"/>
</dbReference>
<proteinExistence type="predicted"/>
<name>A0A0R1N607_9LACO</name>
<sequence>MEKFKHLLKTPLFWVATVLGVLVIIMGVNNVRNSDKYEKMYAQLVSVTKQNTKLDKKNKSYEKIFRALAGGSSSSDSDDSGDDDDSSSADTSHSGDVGGTMEFKSGEKVTVNKIADDPSAPVHDMAAGEHPVAVTVTVENTKSTPLSFNAQNFDLYDGQKEIGDFNAGSYSNNIPNSIAAGMKATMTIYFGAKNNGPYSVTFGDYTWVQK</sequence>
<reference evidence="5 6" key="1">
    <citation type="journal article" date="2015" name="Genome Announc.">
        <title>Expanding the biotechnology potential of lactobacilli through comparative genomics of 213 strains and associated genera.</title>
        <authorList>
            <person name="Sun Z."/>
            <person name="Harris H.M."/>
            <person name="McCann A."/>
            <person name="Guo C."/>
            <person name="Argimon S."/>
            <person name="Zhang W."/>
            <person name="Yang X."/>
            <person name="Jeffery I.B."/>
            <person name="Cooney J.C."/>
            <person name="Kagawa T.F."/>
            <person name="Liu W."/>
            <person name="Song Y."/>
            <person name="Salvetti E."/>
            <person name="Wrobel A."/>
            <person name="Rasinkangas P."/>
            <person name="Parkhill J."/>
            <person name="Rea M.C."/>
            <person name="O'Sullivan O."/>
            <person name="Ritari J."/>
            <person name="Douillard F.P."/>
            <person name="Paul Ross R."/>
            <person name="Yang R."/>
            <person name="Briner A.E."/>
            <person name="Felis G.E."/>
            <person name="de Vos W.M."/>
            <person name="Barrangou R."/>
            <person name="Klaenhammer T.R."/>
            <person name="Caufield P.W."/>
            <person name="Cui Y."/>
            <person name="Zhang H."/>
            <person name="O'Toole P.W."/>
        </authorList>
    </citation>
    <scope>NUCLEOTIDE SEQUENCE [LARGE SCALE GENOMIC DNA]</scope>
    <source>
        <strain evidence="5 6">DSM 12744</strain>
    </source>
</reference>
<dbReference type="Proteomes" id="UP000051330">
    <property type="component" value="Unassembled WGS sequence"/>
</dbReference>
<keyword evidence="3" id="KW-0472">Membrane</keyword>
<dbReference type="EMBL" id="AZEC01000005">
    <property type="protein sequence ID" value="KRL13026.1"/>
    <property type="molecule type" value="Genomic_DNA"/>
</dbReference>
<dbReference type="PATRIC" id="fig|1423792.3.peg.2614"/>
<keyword evidence="3" id="KW-0812">Transmembrane</keyword>
<keyword evidence="3" id="KW-1133">Transmembrane helix</keyword>
<comment type="caution">
    <text evidence="5">The sequence shown here is derived from an EMBL/GenBank/DDBJ whole genome shotgun (WGS) entry which is preliminary data.</text>
</comment>
<evidence type="ECO:0000256" key="1">
    <source>
        <dbReference type="ARBA" id="ARBA00022729"/>
    </source>
</evidence>
<dbReference type="STRING" id="1423792.FD09_GL002566"/>
<dbReference type="InterPro" id="IPR029051">
    <property type="entry name" value="DUF4352"/>
</dbReference>
<feature type="region of interest" description="Disordered" evidence="2">
    <location>
        <begin position="70"/>
        <end position="102"/>
    </location>
</feature>
<dbReference type="AlphaFoldDB" id="A0A0R1N607"/>
<evidence type="ECO:0000256" key="3">
    <source>
        <dbReference type="SAM" id="Phobius"/>
    </source>
</evidence>
<keyword evidence="6" id="KW-1185">Reference proteome</keyword>
<dbReference type="Gene3D" id="2.60.40.1240">
    <property type="match status" value="1"/>
</dbReference>
<dbReference type="InterPro" id="IPR029050">
    <property type="entry name" value="Immunoprotect_excell_Ig-like"/>
</dbReference>
<dbReference type="Pfam" id="PF11611">
    <property type="entry name" value="DUF4352"/>
    <property type="match status" value="1"/>
</dbReference>
<evidence type="ECO:0000313" key="5">
    <source>
        <dbReference type="EMBL" id="KRL13026.1"/>
    </source>
</evidence>
<evidence type="ECO:0000256" key="2">
    <source>
        <dbReference type="SAM" id="MobiDB-lite"/>
    </source>
</evidence>
<organism evidence="5 6">
    <name type="scientific">Schleiferilactobacillus perolens DSM 12744</name>
    <dbReference type="NCBI Taxonomy" id="1423792"/>
    <lineage>
        <taxon>Bacteria</taxon>
        <taxon>Bacillati</taxon>
        <taxon>Bacillota</taxon>
        <taxon>Bacilli</taxon>
        <taxon>Lactobacillales</taxon>
        <taxon>Lactobacillaceae</taxon>
        <taxon>Schleiferilactobacillus</taxon>
    </lineage>
</organism>
<evidence type="ECO:0000259" key="4">
    <source>
        <dbReference type="Pfam" id="PF11611"/>
    </source>
</evidence>
<gene>
    <name evidence="5" type="ORF">FD09_GL002566</name>
</gene>
<feature type="compositionally biased region" description="Acidic residues" evidence="2">
    <location>
        <begin position="76"/>
        <end position="87"/>
    </location>
</feature>
<dbReference type="OrthoDB" id="2339863at2"/>
<evidence type="ECO:0000313" key="6">
    <source>
        <dbReference type="Proteomes" id="UP000051330"/>
    </source>
</evidence>
<protein>
    <recommendedName>
        <fullName evidence="4">DUF4352 domain-containing protein</fullName>
    </recommendedName>
</protein>
<feature type="transmembrane region" description="Helical" evidence="3">
    <location>
        <begin position="12"/>
        <end position="31"/>
    </location>
</feature>
<keyword evidence="1" id="KW-0732">Signal</keyword>
<accession>A0A0R1N607</accession>